<gene>
    <name evidence="2" type="ORF">H8S57_03895</name>
</gene>
<keyword evidence="1" id="KW-1133">Transmembrane helix</keyword>
<evidence type="ECO:0000313" key="2">
    <source>
        <dbReference type="EMBL" id="MBC5732872.1"/>
    </source>
</evidence>
<feature type="transmembrane region" description="Helical" evidence="1">
    <location>
        <begin position="469"/>
        <end position="494"/>
    </location>
</feature>
<keyword evidence="1" id="KW-0472">Membrane</keyword>
<feature type="transmembrane region" description="Helical" evidence="1">
    <location>
        <begin position="223"/>
        <end position="247"/>
    </location>
</feature>
<dbReference type="Proteomes" id="UP000661435">
    <property type="component" value="Unassembled WGS sequence"/>
</dbReference>
<dbReference type="EMBL" id="JACOPP010000003">
    <property type="protein sequence ID" value="MBC5732872.1"/>
    <property type="molecule type" value="Genomic_DNA"/>
</dbReference>
<feature type="transmembrane region" description="Helical" evidence="1">
    <location>
        <begin position="135"/>
        <end position="164"/>
    </location>
</feature>
<sequence>MGQAISAPKKSSDKLYYVWVVIGLFFIFIFGRVVPPFAGIDSVGVSIIGIFIGTLLMVSFGNMSFWPLLVAFIAMIDCGFSTSGDLLTSWFGNTTIQMLIWLLAVTGAVADSGAVQVLVYKLLSLKIIKGRPKTFLFILFIGFMFCALLLQASTALVILYLTIVDGICKACDIEDDNELRRTMQLGVYNSVMGIYILPFKIVGALALAEAALEPAGLAFDTGAYIITAGIIIVAIMLIYWAIVCFVWKPDMTKLKNFNFEDMNLKPEQKKLNRRQIIMLVLLLVGVVYLFASTFAPAGGTIRAFTGKYGSVWIWVGLLAVMCIIRIDGKPMINGAKVMSDKVLWGIIAMAGCFSILGNCIASDTHGIKTAIANLINNTIGTPSVFVLVLFSVVLTTVVTNLTSGFAASYPLLAICLPIAATMQANGVISSATPLATVIIASSFFAYMTPGAIIYAPILLEKPGMTKKFIWTKGLLVVGIFIVLATAVGTICSYIL</sequence>
<feature type="transmembrane region" description="Helical" evidence="1">
    <location>
        <begin position="342"/>
        <end position="363"/>
    </location>
</feature>
<proteinExistence type="predicted"/>
<feature type="transmembrane region" description="Helical" evidence="1">
    <location>
        <begin position="309"/>
        <end position="326"/>
    </location>
</feature>
<name>A0A8J6M4P6_9FIRM</name>
<feature type="transmembrane region" description="Helical" evidence="1">
    <location>
        <begin position="16"/>
        <end position="35"/>
    </location>
</feature>
<feature type="transmembrane region" description="Helical" evidence="1">
    <location>
        <begin position="434"/>
        <end position="457"/>
    </location>
</feature>
<reference evidence="2" key="1">
    <citation type="submission" date="2020-08" db="EMBL/GenBank/DDBJ databases">
        <title>Genome public.</title>
        <authorList>
            <person name="Liu C."/>
            <person name="Sun Q."/>
        </authorList>
    </citation>
    <scope>NUCLEOTIDE SEQUENCE</scope>
    <source>
        <strain evidence="2">NSJ-51</strain>
    </source>
</reference>
<evidence type="ECO:0000256" key="1">
    <source>
        <dbReference type="SAM" id="Phobius"/>
    </source>
</evidence>
<dbReference type="AlphaFoldDB" id="A0A8J6M4P6"/>
<feature type="transmembrane region" description="Helical" evidence="1">
    <location>
        <begin position="409"/>
        <end position="428"/>
    </location>
</feature>
<feature type="transmembrane region" description="Helical" evidence="1">
    <location>
        <begin position="99"/>
        <end position="123"/>
    </location>
</feature>
<feature type="transmembrane region" description="Helical" evidence="1">
    <location>
        <begin position="276"/>
        <end position="297"/>
    </location>
</feature>
<keyword evidence="1" id="KW-0812">Transmembrane</keyword>
<organism evidence="2 3">
    <name type="scientific">Lawsonibacter hominis</name>
    <dbReference type="NCBI Taxonomy" id="2763053"/>
    <lineage>
        <taxon>Bacteria</taxon>
        <taxon>Bacillati</taxon>
        <taxon>Bacillota</taxon>
        <taxon>Clostridia</taxon>
        <taxon>Eubacteriales</taxon>
        <taxon>Oscillospiraceae</taxon>
        <taxon>Lawsonibacter</taxon>
    </lineage>
</organism>
<feature type="transmembrane region" description="Helical" evidence="1">
    <location>
        <begin position="185"/>
        <end position="208"/>
    </location>
</feature>
<comment type="caution">
    <text evidence="2">The sequence shown here is derived from an EMBL/GenBank/DDBJ whole genome shotgun (WGS) entry which is preliminary data.</text>
</comment>
<protein>
    <submittedName>
        <fullName evidence="2">Uncharacterized protein</fullName>
    </submittedName>
</protein>
<keyword evidence="3" id="KW-1185">Reference proteome</keyword>
<feature type="transmembrane region" description="Helical" evidence="1">
    <location>
        <begin position="66"/>
        <end position="87"/>
    </location>
</feature>
<feature type="transmembrane region" description="Helical" evidence="1">
    <location>
        <begin position="383"/>
        <end position="402"/>
    </location>
</feature>
<accession>A0A8J6M4P6</accession>
<dbReference type="RefSeq" id="WP_186906770.1">
    <property type="nucleotide sequence ID" value="NZ_JACOPP010000003.1"/>
</dbReference>
<feature type="transmembrane region" description="Helical" evidence="1">
    <location>
        <begin position="42"/>
        <end position="60"/>
    </location>
</feature>
<dbReference type="GO" id="GO:0016020">
    <property type="term" value="C:membrane"/>
    <property type="evidence" value="ECO:0007669"/>
    <property type="project" value="UniProtKB-SubCell"/>
</dbReference>
<dbReference type="GO" id="GO:0055085">
    <property type="term" value="P:transmembrane transport"/>
    <property type="evidence" value="ECO:0007669"/>
    <property type="project" value="InterPro"/>
</dbReference>
<evidence type="ECO:0000313" key="3">
    <source>
        <dbReference type="Proteomes" id="UP000661435"/>
    </source>
</evidence>